<keyword evidence="1" id="KW-0812">Transmembrane</keyword>
<dbReference type="PANTHER" id="PTHR33430">
    <property type="entry name" value="MATERNAL EFFECT EMBRYO ARREST PROTEIN"/>
    <property type="match status" value="1"/>
</dbReference>
<comment type="caution">
    <text evidence="2">The sequence shown here is derived from an EMBL/GenBank/DDBJ whole genome shotgun (WGS) entry which is preliminary data.</text>
</comment>
<evidence type="ECO:0000256" key="1">
    <source>
        <dbReference type="SAM" id="Phobius"/>
    </source>
</evidence>
<sequence>MKIAVEGLNTSFAITLYAYRDQVAMHSHVNCIFKSPLLLLGQGHCDSQLEMRYMAKPRALSHEGLKLAINLLNSKDVDEAFRAHINLKVFTLGMQGSAIGSVMGCLFLMLSMVNVIEIRLRMLSCGSKSAVHAVAPLLILVSSVLIVYISTAFFAFLH</sequence>
<dbReference type="AlphaFoldDB" id="A0AAW2C7E0"/>
<keyword evidence="3" id="KW-1185">Reference proteome</keyword>
<reference evidence="2 3" key="1">
    <citation type="submission" date="2024-01" db="EMBL/GenBank/DDBJ databases">
        <title>A telomere-to-telomere, gap-free genome of sweet tea (Lithocarpus litseifolius).</title>
        <authorList>
            <person name="Zhou J."/>
        </authorList>
    </citation>
    <scope>NUCLEOTIDE SEQUENCE [LARGE SCALE GENOMIC DNA]</scope>
    <source>
        <strain evidence="2">Zhou-2022a</strain>
        <tissue evidence="2">Leaf</tissue>
    </source>
</reference>
<evidence type="ECO:0000313" key="2">
    <source>
        <dbReference type="EMBL" id="KAK9993044.1"/>
    </source>
</evidence>
<gene>
    <name evidence="2" type="ORF">SO802_022747</name>
</gene>
<evidence type="ECO:0000313" key="3">
    <source>
        <dbReference type="Proteomes" id="UP001459277"/>
    </source>
</evidence>
<feature type="transmembrane region" description="Helical" evidence="1">
    <location>
        <begin position="98"/>
        <end position="116"/>
    </location>
</feature>
<keyword evidence="1" id="KW-0472">Membrane</keyword>
<keyword evidence="1" id="KW-1133">Transmembrane helix</keyword>
<name>A0AAW2C7E0_9ROSI</name>
<protein>
    <submittedName>
        <fullName evidence="2">Uncharacterized protein</fullName>
    </submittedName>
</protein>
<proteinExistence type="predicted"/>
<feature type="transmembrane region" description="Helical" evidence="1">
    <location>
        <begin position="137"/>
        <end position="157"/>
    </location>
</feature>
<accession>A0AAW2C7E0</accession>
<dbReference type="EMBL" id="JAZDWU010000008">
    <property type="protein sequence ID" value="KAK9993044.1"/>
    <property type="molecule type" value="Genomic_DNA"/>
</dbReference>
<dbReference type="Proteomes" id="UP001459277">
    <property type="component" value="Unassembled WGS sequence"/>
</dbReference>
<organism evidence="2 3">
    <name type="scientific">Lithocarpus litseifolius</name>
    <dbReference type="NCBI Taxonomy" id="425828"/>
    <lineage>
        <taxon>Eukaryota</taxon>
        <taxon>Viridiplantae</taxon>
        <taxon>Streptophyta</taxon>
        <taxon>Embryophyta</taxon>
        <taxon>Tracheophyta</taxon>
        <taxon>Spermatophyta</taxon>
        <taxon>Magnoliopsida</taxon>
        <taxon>eudicotyledons</taxon>
        <taxon>Gunneridae</taxon>
        <taxon>Pentapetalae</taxon>
        <taxon>rosids</taxon>
        <taxon>fabids</taxon>
        <taxon>Fagales</taxon>
        <taxon>Fagaceae</taxon>
        <taxon>Lithocarpus</taxon>
    </lineage>
</organism>
<dbReference type="PANTHER" id="PTHR33430:SF6">
    <property type="entry name" value="MATERNAL EFFECT EMBRYO ARREST PROTEIN"/>
    <property type="match status" value="1"/>
</dbReference>